<proteinExistence type="predicted"/>
<evidence type="ECO:0000313" key="1">
    <source>
        <dbReference type="EMBL" id="KKN00013.1"/>
    </source>
</evidence>
<name>A0A0F9Q3Q4_9ZZZZ</name>
<feature type="non-terminal residue" evidence="1">
    <location>
        <position position="1"/>
    </location>
</feature>
<reference evidence="1" key="1">
    <citation type="journal article" date="2015" name="Nature">
        <title>Complex archaea that bridge the gap between prokaryotes and eukaryotes.</title>
        <authorList>
            <person name="Spang A."/>
            <person name="Saw J.H."/>
            <person name="Jorgensen S.L."/>
            <person name="Zaremba-Niedzwiedzka K."/>
            <person name="Martijn J."/>
            <person name="Lind A.E."/>
            <person name="van Eijk R."/>
            <person name="Schleper C."/>
            <person name="Guy L."/>
            <person name="Ettema T.J."/>
        </authorList>
    </citation>
    <scope>NUCLEOTIDE SEQUENCE</scope>
</reference>
<organism evidence="1">
    <name type="scientific">marine sediment metagenome</name>
    <dbReference type="NCBI Taxonomy" id="412755"/>
    <lineage>
        <taxon>unclassified sequences</taxon>
        <taxon>metagenomes</taxon>
        <taxon>ecological metagenomes</taxon>
    </lineage>
</organism>
<sequence length="141" mass="16900">FSNEELLYFKYFHEKTNVFPKFVLILNNFIFYFIDGKKYAEVNKYIDDFRRSIKHKKILFIYLEDVLVNLIHRFFPNIYIYDLFIIEGEIIPEVCITVLSYRERGIAIGRKGDYIKTVNKILEKFINFKEGNVTVSCVVQS</sequence>
<gene>
    <name evidence="1" type="ORF">LCGC14_1142130</name>
</gene>
<dbReference type="AlphaFoldDB" id="A0A0F9Q3Q4"/>
<dbReference type="EMBL" id="LAZR01005430">
    <property type="protein sequence ID" value="KKN00013.1"/>
    <property type="molecule type" value="Genomic_DNA"/>
</dbReference>
<comment type="caution">
    <text evidence="1">The sequence shown here is derived from an EMBL/GenBank/DDBJ whole genome shotgun (WGS) entry which is preliminary data.</text>
</comment>
<evidence type="ECO:0008006" key="2">
    <source>
        <dbReference type="Google" id="ProtNLM"/>
    </source>
</evidence>
<protein>
    <recommendedName>
        <fullName evidence="2">KH type-2 domain-containing protein</fullName>
    </recommendedName>
</protein>
<accession>A0A0F9Q3Q4</accession>